<keyword evidence="1" id="KW-0238">DNA-binding</keyword>
<evidence type="ECO:0000313" key="3">
    <source>
        <dbReference type="EMBL" id="MPM11436.1"/>
    </source>
</evidence>
<dbReference type="GO" id="GO:0003700">
    <property type="term" value="F:DNA-binding transcription factor activity"/>
    <property type="evidence" value="ECO:0007669"/>
    <property type="project" value="TreeGrafter"/>
</dbReference>
<dbReference type="InterPro" id="IPR050807">
    <property type="entry name" value="TransReg_Diox_bact_type"/>
</dbReference>
<dbReference type="SUPFAM" id="SSF47413">
    <property type="entry name" value="lambda repressor-like DNA-binding domains"/>
    <property type="match status" value="1"/>
</dbReference>
<organism evidence="3">
    <name type="scientific">bioreactor metagenome</name>
    <dbReference type="NCBI Taxonomy" id="1076179"/>
    <lineage>
        <taxon>unclassified sequences</taxon>
        <taxon>metagenomes</taxon>
        <taxon>ecological metagenomes</taxon>
    </lineage>
</organism>
<dbReference type="CDD" id="cd00093">
    <property type="entry name" value="HTH_XRE"/>
    <property type="match status" value="1"/>
</dbReference>
<protein>
    <recommendedName>
        <fullName evidence="2">HTH cro/C1-type domain-containing protein</fullName>
    </recommendedName>
</protein>
<dbReference type="AlphaFoldDB" id="A0A644X5L5"/>
<dbReference type="GO" id="GO:0005829">
    <property type="term" value="C:cytosol"/>
    <property type="evidence" value="ECO:0007669"/>
    <property type="project" value="TreeGrafter"/>
</dbReference>
<sequence length="73" mass="8091">MKYAVNAEMIRYARIINGLSQAELAKRVGLTTISISNIERKQVLCPRPQIVKNICDTLGISVSEVYRVGGDPE</sequence>
<dbReference type="EMBL" id="VSSQ01001830">
    <property type="protein sequence ID" value="MPM11436.1"/>
    <property type="molecule type" value="Genomic_DNA"/>
</dbReference>
<reference evidence="3" key="1">
    <citation type="submission" date="2019-08" db="EMBL/GenBank/DDBJ databases">
        <authorList>
            <person name="Kucharzyk K."/>
            <person name="Murdoch R.W."/>
            <person name="Higgins S."/>
            <person name="Loffler F."/>
        </authorList>
    </citation>
    <scope>NUCLEOTIDE SEQUENCE</scope>
</reference>
<dbReference type="PANTHER" id="PTHR46797">
    <property type="entry name" value="HTH-TYPE TRANSCRIPTIONAL REGULATOR"/>
    <property type="match status" value="1"/>
</dbReference>
<proteinExistence type="predicted"/>
<evidence type="ECO:0000256" key="1">
    <source>
        <dbReference type="ARBA" id="ARBA00023125"/>
    </source>
</evidence>
<feature type="domain" description="HTH cro/C1-type" evidence="2">
    <location>
        <begin position="10"/>
        <end position="65"/>
    </location>
</feature>
<dbReference type="SMART" id="SM00530">
    <property type="entry name" value="HTH_XRE"/>
    <property type="match status" value="1"/>
</dbReference>
<accession>A0A644X5L5</accession>
<gene>
    <name evidence="3" type="ORF">SDC9_57780</name>
</gene>
<dbReference type="InterPro" id="IPR010982">
    <property type="entry name" value="Lambda_DNA-bd_dom_sf"/>
</dbReference>
<evidence type="ECO:0000259" key="2">
    <source>
        <dbReference type="PROSITE" id="PS50943"/>
    </source>
</evidence>
<dbReference type="GO" id="GO:0003677">
    <property type="term" value="F:DNA binding"/>
    <property type="evidence" value="ECO:0007669"/>
    <property type="project" value="UniProtKB-KW"/>
</dbReference>
<name>A0A644X5L5_9ZZZZ</name>
<comment type="caution">
    <text evidence="3">The sequence shown here is derived from an EMBL/GenBank/DDBJ whole genome shotgun (WGS) entry which is preliminary data.</text>
</comment>
<dbReference type="PROSITE" id="PS50943">
    <property type="entry name" value="HTH_CROC1"/>
    <property type="match status" value="1"/>
</dbReference>
<dbReference type="Pfam" id="PF01381">
    <property type="entry name" value="HTH_3"/>
    <property type="match status" value="1"/>
</dbReference>
<dbReference type="InterPro" id="IPR001387">
    <property type="entry name" value="Cro/C1-type_HTH"/>
</dbReference>
<dbReference type="Gene3D" id="1.10.260.40">
    <property type="entry name" value="lambda repressor-like DNA-binding domains"/>
    <property type="match status" value="1"/>
</dbReference>
<dbReference type="PANTHER" id="PTHR46797:SF2">
    <property type="entry name" value="TRANSCRIPTIONAL REGULATOR"/>
    <property type="match status" value="1"/>
</dbReference>